<dbReference type="Gene3D" id="2.60.40.10">
    <property type="entry name" value="Immunoglobulins"/>
    <property type="match status" value="1"/>
</dbReference>
<organism evidence="3 4">
    <name type="scientific">Halonotius pteroides</name>
    <dbReference type="NCBI Taxonomy" id="268735"/>
    <lineage>
        <taxon>Archaea</taxon>
        <taxon>Methanobacteriati</taxon>
        <taxon>Methanobacteriota</taxon>
        <taxon>Stenosarchaea group</taxon>
        <taxon>Halobacteria</taxon>
        <taxon>Halobacteriales</taxon>
        <taxon>Haloferacaceae</taxon>
        <taxon>Halonotius</taxon>
    </lineage>
</organism>
<proteinExistence type="predicted"/>
<keyword evidence="4" id="KW-1185">Reference proteome</keyword>
<dbReference type="EMBL" id="QMDW01000010">
    <property type="protein sequence ID" value="RJX49505.1"/>
    <property type="molecule type" value="Genomic_DNA"/>
</dbReference>
<dbReference type="InterPro" id="IPR013783">
    <property type="entry name" value="Ig-like_fold"/>
</dbReference>
<dbReference type="Proteomes" id="UP000281564">
    <property type="component" value="Unassembled WGS sequence"/>
</dbReference>
<evidence type="ECO:0000313" key="4">
    <source>
        <dbReference type="Proteomes" id="UP000281564"/>
    </source>
</evidence>
<comment type="caution">
    <text evidence="3">The sequence shown here is derived from an EMBL/GenBank/DDBJ whole genome shotgun (WGS) entry which is preliminary data.</text>
</comment>
<protein>
    <recommendedName>
        <fullName evidence="2">CARDB domain-containing protein</fullName>
    </recommendedName>
</protein>
<dbReference type="OrthoDB" id="121941at2157"/>
<gene>
    <name evidence="3" type="ORF">DP106_08530</name>
</gene>
<name>A0A3A6QNM4_9EURY</name>
<accession>A0A3A6QNM4</accession>
<feature type="region of interest" description="Disordered" evidence="1">
    <location>
        <begin position="48"/>
        <end position="67"/>
    </location>
</feature>
<dbReference type="InterPro" id="IPR011635">
    <property type="entry name" value="CARDB"/>
</dbReference>
<evidence type="ECO:0000313" key="3">
    <source>
        <dbReference type="EMBL" id="RJX49505.1"/>
    </source>
</evidence>
<dbReference type="RefSeq" id="WP_120084697.1">
    <property type="nucleotide sequence ID" value="NZ_QMDW01000010.1"/>
</dbReference>
<sequence>MKRRNFILGGGLLATLSLGATATNAGLADSVSAVADLRVFNEIEREADLSTNPSTSNTPSKHTWTTTDITTGTEATDDTEVDTIEANYDFDADAASFDGLSPSDITVKIDRNGDGSETTISVNSTGATDISGAVAIFELSGNPNTNIAGDIELIIDGIENPSTSGSFRPSLTLTNYNGDSISTAADLTIVEGQSFFNTTITNVPASFSANNAIQVDYQIENTGDQTDTQTIRFLVDGTQEDSTAVTLDPQISTTGSFSYTPTSSDGSSLDIRVESDDDSDTKIVTKGNTFSLSLDPSTAGATDSVHTWRATTVNENDFNDGEDIDTIDVDYSDNGQGATLTNLDETDITVEMTRQLGSGPDRSTISVNSGDYSGNTATFDLSGNFTTDITNDSNNPDIVVTVGDSGSNTGVENPPQGGYTATITLNGENGSSVVDTVSYETT</sequence>
<evidence type="ECO:0000259" key="2">
    <source>
        <dbReference type="Pfam" id="PF07705"/>
    </source>
</evidence>
<feature type="domain" description="CARDB" evidence="2">
    <location>
        <begin position="185"/>
        <end position="279"/>
    </location>
</feature>
<evidence type="ECO:0000256" key="1">
    <source>
        <dbReference type="SAM" id="MobiDB-lite"/>
    </source>
</evidence>
<feature type="compositionally biased region" description="Low complexity" evidence="1">
    <location>
        <begin position="50"/>
        <end position="67"/>
    </location>
</feature>
<dbReference type="Pfam" id="PF07705">
    <property type="entry name" value="CARDB"/>
    <property type="match status" value="1"/>
</dbReference>
<dbReference type="AlphaFoldDB" id="A0A3A6QNM4"/>
<reference evidence="3 4" key="1">
    <citation type="submission" date="2018-06" db="EMBL/GenBank/DDBJ databases">
        <title>Halonotius sp. F13-13 a new haloarchaeeon isolated from a solar saltern from Isla Cristina, Huelva, Spain.</title>
        <authorList>
            <person name="Duran-Viseras A."/>
            <person name="Sanchez-Porro C."/>
            <person name="Ventosa A."/>
        </authorList>
    </citation>
    <scope>NUCLEOTIDE SEQUENCE [LARGE SCALE GENOMIC DNA]</scope>
    <source>
        <strain evidence="3 4">CECT 7525</strain>
    </source>
</reference>